<gene>
    <name evidence="1" type="ORF">E1I18_01780</name>
</gene>
<dbReference type="EMBL" id="SMDN01000005">
    <property type="protein sequence ID" value="TQC51616.1"/>
    <property type="molecule type" value="Genomic_DNA"/>
</dbReference>
<keyword evidence="2" id="KW-1185">Reference proteome</keyword>
<dbReference type="RefSeq" id="WP_141483889.1">
    <property type="nucleotide sequence ID" value="NZ_SMDN01000005.1"/>
</dbReference>
<proteinExistence type="predicted"/>
<reference evidence="1 2" key="1">
    <citation type="submission" date="2019-03" db="EMBL/GenBank/DDBJ databases">
        <title>Characterization of a novel Mycoplasma cynos real-time PCR assay.</title>
        <authorList>
            <person name="Tallmadge R.L."/>
            <person name="Mitchell P.K."/>
            <person name="Goodman L."/>
        </authorList>
    </citation>
    <scope>NUCLEOTIDE SEQUENCE [LARGE SCALE GENOMIC DNA]</scope>
    <source>
        <strain evidence="1 2">1642</strain>
    </source>
</reference>
<accession>A0A507SKY8</accession>
<evidence type="ECO:0000313" key="1">
    <source>
        <dbReference type="EMBL" id="TQC51616.1"/>
    </source>
</evidence>
<dbReference type="OrthoDB" id="400066at2"/>
<dbReference type="AlphaFoldDB" id="A0A507SKY8"/>
<name>A0A507SKY8_9BACT</name>
<sequence>MNNEDILNSVMQLLTGSADKNTSPTVEYQKDNFFAKDWEEKTIKSNKWVKIYYEIIEKLVQDGAIVDSYMNLVISKHRKNFKNEIGQWNFCRHHIDEIKISGAIFSKAPEMKKYYEIGKSILISFDEHLFLHYIIVMAQTTIPNNGMMIPLQLWFNDWNKSLDYWDKKVIQQCKKYSVPYVKDWQKNLM</sequence>
<dbReference type="Proteomes" id="UP000320801">
    <property type="component" value="Unassembled WGS sequence"/>
</dbReference>
<organism evidence="1 2">
    <name type="scientific">Mycoplasmopsis mucosicanis</name>
    <dbReference type="NCBI Taxonomy" id="458208"/>
    <lineage>
        <taxon>Bacteria</taxon>
        <taxon>Bacillati</taxon>
        <taxon>Mycoplasmatota</taxon>
        <taxon>Mycoplasmoidales</taxon>
        <taxon>Metamycoplasmataceae</taxon>
        <taxon>Mycoplasmopsis</taxon>
    </lineage>
</organism>
<evidence type="ECO:0000313" key="2">
    <source>
        <dbReference type="Proteomes" id="UP000320801"/>
    </source>
</evidence>
<protein>
    <submittedName>
        <fullName evidence="1">Uncharacterized protein</fullName>
    </submittedName>
</protein>
<comment type="caution">
    <text evidence="1">The sequence shown here is derived from an EMBL/GenBank/DDBJ whole genome shotgun (WGS) entry which is preliminary data.</text>
</comment>